<dbReference type="SUPFAM" id="SSF51905">
    <property type="entry name" value="FAD/NAD(P)-binding domain"/>
    <property type="match status" value="1"/>
</dbReference>
<dbReference type="Gene3D" id="3.30.9.10">
    <property type="entry name" value="D-Amino Acid Oxidase, subunit A, domain 2"/>
    <property type="match status" value="2"/>
</dbReference>
<dbReference type="GO" id="GO:0055130">
    <property type="term" value="P:D-alanine catabolic process"/>
    <property type="evidence" value="ECO:0007669"/>
    <property type="project" value="TreeGrafter"/>
</dbReference>
<sequence>MPMYPHISQVDSDHPLPKSADVVIIGGGIVGVCTAYFLAERGVSVVLVEKSGIAHEQSSRNWGWVRTMGRDVAEIPLAIASLKLWDGWAMRLRHDTGFIRAGILYACESEQEIRDKESWLAQAKPMGVEAEWLDTAQIAARLGTKGPLSWKGALYTATDGRAEPDIATAAIAEGARALGARFFTRCAARGLETEAGRVSSVVTELGEIKCKTVVLAAGAWSGLFCRNLGVRLPQLRVLGSVMRTAPLSGGPECAVATEKVSFRKRADGGYTVAMRNANIAPLVPDSFRYFPDFLPMVKAHHQEYRLRVTGQSWQEINTPDRWGNDQPTPFETQRIYDPKPVDAFLDQALKMLAELFPVFAEAKIEQRWAGLIDVTPDIIPVMDEVESIPGFYLATGFSGHGFGIGPGAGHLMADLITGDQPLVSPMPFRFSRFAR</sequence>
<name>A0A1C7ZAC9_PSESX</name>
<evidence type="ECO:0000256" key="2">
    <source>
        <dbReference type="ARBA" id="ARBA00023002"/>
    </source>
</evidence>
<feature type="domain" description="FAD dependent oxidoreductase" evidence="3">
    <location>
        <begin position="21"/>
        <end position="415"/>
    </location>
</feature>
<dbReference type="AlphaFoldDB" id="A0A1C7ZAC9"/>
<evidence type="ECO:0000313" key="5">
    <source>
        <dbReference type="Proteomes" id="UP000093104"/>
    </source>
</evidence>
<organism evidence="4 5">
    <name type="scientific">Pseudomonas syringae</name>
    <dbReference type="NCBI Taxonomy" id="317"/>
    <lineage>
        <taxon>Bacteria</taxon>
        <taxon>Pseudomonadati</taxon>
        <taxon>Pseudomonadota</taxon>
        <taxon>Gammaproteobacteria</taxon>
        <taxon>Pseudomonadales</taxon>
        <taxon>Pseudomonadaceae</taxon>
        <taxon>Pseudomonas</taxon>
    </lineage>
</organism>
<evidence type="ECO:0000256" key="1">
    <source>
        <dbReference type="ARBA" id="ARBA00009410"/>
    </source>
</evidence>
<comment type="caution">
    <text evidence="4">The sequence shown here is derived from an EMBL/GenBank/DDBJ whole genome shotgun (WGS) entry which is preliminary data.</text>
</comment>
<dbReference type="OrthoDB" id="9815989at2"/>
<dbReference type="PANTHER" id="PTHR13847:SF280">
    <property type="entry name" value="D-AMINO ACID DEHYDROGENASE"/>
    <property type="match status" value="1"/>
</dbReference>
<dbReference type="GO" id="GO:0008718">
    <property type="term" value="F:D-amino-acid dehydrogenase activity"/>
    <property type="evidence" value="ECO:0007669"/>
    <property type="project" value="TreeGrafter"/>
</dbReference>
<dbReference type="PANTHER" id="PTHR13847">
    <property type="entry name" value="SARCOSINE DEHYDROGENASE-RELATED"/>
    <property type="match status" value="1"/>
</dbReference>
<keyword evidence="2" id="KW-0560">Oxidoreductase</keyword>
<reference evidence="4 5" key="1">
    <citation type="submission" date="2015-07" db="EMBL/GenBank/DDBJ databases">
        <title>Draft genome sequence of a diazotrophic, plant growth-promoting rhizobacterium of the Pseudomonas syringae complex.</title>
        <authorList>
            <person name="Patten C.L."/>
            <person name="Jeong H."/>
        </authorList>
    </citation>
    <scope>NUCLEOTIDE SEQUENCE [LARGE SCALE GENOMIC DNA]</scope>
    <source>
        <strain evidence="4 5">GR12-2</strain>
    </source>
</reference>
<evidence type="ECO:0000313" key="4">
    <source>
        <dbReference type="EMBL" id="OCR26150.1"/>
    </source>
</evidence>
<accession>A0A1C7ZAC9</accession>
<protein>
    <submittedName>
        <fullName evidence="4">D-amino acid oxidase</fullName>
    </submittedName>
</protein>
<dbReference type="Gene3D" id="3.50.50.60">
    <property type="entry name" value="FAD/NAD(P)-binding domain"/>
    <property type="match status" value="2"/>
</dbReference>
<dbReference type="PATRIC" id="fig|317.243.peg.4309"/>
<dbReference type="Proteomes" id="UP000093104">
    <property type="component" value="Unassembled WGS sequence"/>
</dbReference>
<dbReference type="Pfam" id="PF01266">
    <property type="entry name" value="DAO"/>
    <property type="match status" value="1"/>
</dbReference>
<proteinExistence type="inferred from homology"/>
<dbReference type="InterPro" id="IPR036188">
    <property type="entry name" value="FAD/NAD-bd_sf"/>
</dbReference>
<dbReference type="EMBL" id="LGSI01000020">
    <property type="protein sequence ID" value="OCR26150.1"/>
    <property type="molecule type" value="Genomic_DNA"/>
</dbReference>
<evidence type="ECO:0000259" key="3">
    <source>
        <dbReference type="Pfam" id="PF01266"/>
    </source>
</evidence>
<gene>
    <name evidence="4" type="ORF">AFK24_06345</name>
</gene>
<dbReference type="InterPro" id="IPR006076">
    <property type="entry name" value="FAD-dep_OxRdtase"/>
</dbReference>
<comment type="similarity">
    <text evidence="1">Belongs to the DadA oxidoreductase family.</text>
</comment>
<dbReference type="GO" id="GO:0005737">
    <property type="term" value="C:cytoplasm"/>
    <property type="evidence" value="ECO:0007669"/>
    <property type="project" value="TreeGrafter"/>
</dbReference>
<dbReference type="GO" id="GO:0005886">
    <property type="term" value="C:plasma membrane"/>
    <property type="evidence" value="ECO:0007669"/>
    <property type="project" value="TreeGrafter"/>
</dbReference>